<organism evidence="2 3">
    <name type="scientific">Lactobacillus porci</name>
    <dbReference type="NCBI Taxonomy" id="2012477"/>
    <lineage>
        <taxon>Bacteria</taxon>
        <taxon>Bacillati</taxon>
        <taxon>Bacillota</taxon>
        <taxon>Bacilli</taxon>
        <taxon>Lactobacillales</taxon>
        <taxon>Lactobacillaceae</taxon>
        <taxon>Lactobacillus</taxon>
    </lineage>
</organism>
<gene>
    <name evidence="2" type="ORF">FYJ62_06690</name>
</gene>
<comment type="caution">
    <text evidence="2">The sequence shown here is derived from an EMBL/GenBank/DDBJ whole genome shotgun (WGS) entry which is preliminary data.</text>
</comment>
<protein>
    <submittedName>
        <fullName evidence="2">Uncharacterized protein</fullName>
    </submittedName>
</protein>
<keyword evidence="1" id="KW-1133">Transmembrane helix</keyword>
<feature type="transmembrane region" description="Helical" evidence="1">
    <location>
        <begin position="12"/>
        <end position="32"/>
    </location>
</feature>
<dbReference type="AlphaFoldDB" id="A0A6A8MEW5"/>
<dbReference type="OrthoDB" id="9892058at2"/>
<feature type="transmembrane region" description="Helical" evidence="1">
    <location>
        <begin position="52"/>
        <end position="70"/>
    </location>
</feature>
<evidence type="ECO:0000313" key="3">
    <source>
        <dbReference type="Proteomes" id="UP000438120"/>
    </source>
</evidence>
<name>A0A6A8MEW5_9LACO</name>
<evidence type="ECO:0000256" key="1">
    <source>
        <dbReference type="SAM" id="Phobius"/>
    </source>
</evidence>
<sequence>MKIETIKPIWMALLLVLSFIWPLLGWLPLVYLYSQRQDPAMRGMEKTLKLAAGVQVAYLVILAAIFYFFAPIHD</sequence>
<dbReference type="RefSeq" id="WP_154548937.1">
    <property type="nucleotide sequence ID" value="NZ_VUMX01000016.1"/>
</dbReference>
<dbReference type="Proteomes" id="UP000438120">
    <property type="component" value="Unassembled WGS sequence"/>
</dbReference>
<evidence type="ECO:0000313" key="2">
    <source>
        <dbReference type="EMBL" id="MST87327.1"/>
    </source>
</evidence>
<keyword evidence="3" id="KW-1185">Reference proteome</keyword>
<reference evidence="2 3" key="1">
    <citation type="submission" date="2019-08" db="EMBL/GenBank/DDBJ databases">
        <title>In-depth cultivation of the pig gut microbiome towards novel bacterial diversity and tailored functional studies.</title>
        <authorList>
            <person name="Wylensek D."/>
            <person name="Hitch T.C.A."/>
            <person name="Clavel T."/>
        </authorList>
    </citation>
    <scope>NUCLEOTIDE SEQUENCE [LARGE SCALE GENOMIC DNA]</scope>
    <source>
        <strain evidence="2 3">Bifido-178-WT-2B</strain>
    </source>
</reference>
<keyword evidence="1" id="KW-0472">Membrane</keyword>
<dbReference type="EMBL" id="VUMX01000016">
    <property type="protein sequence ID" value="MST87327.1"/>
    <property type="molecule type" value="Genomic_DNA"/>
</dbReference>
<accession>A0A6A8MEW5</accession>
<proteinExistence type="predicted"/>
<keyword evidence="1" id="KW-0812">Transmembrane</keyword>